<dbReference type="EMBL" id="CAKW01000056">
    <property type="protein sequence ID" value="CCJ72063.1"/>
    <property type="molecule type" value="Genomic_DNA"/>
</dbReference>
<gene>
    <name evidence="1" type="ORF">BN137_1417</name>
</gene>
<dbReference type="Proteomes" id="UP000009340">
    <property type="component" value="Unassembled WGS sequence"/>
</dbReference>
<dbReference type="AlphaFoldDB" id="K7ZZ84"/>
<name>K7ZZ84_9ENTR</name>
<comment type="caution">
    <text evidence="1">The sequence shown here is derived from an EMBL/GenBank/DDBJ whole genome shotgun (WGS) entry which is preliminary data.</text>
</comment>
<organism evidence="1 2">
    <name type="scientific">Cronobacter condimenti 1330</name>
    <dbReference type="NCBI Taxonomy" id="1073999"/>
    <lineage>
        <taxon>Bacteria</taxon>
        <taxon>Pseudomonadati</taxon>
        <taxon>Pseudomonadota</taxon>
        <taxon>Gammaproteobacteria</taxon>
        <taxon>Enterobacterales</taxon>
        <taxon>Enterobacteriaceae</taxon>
        <taxon>Cronobacter</taxon>
    </lineage>
</organism>
<evidence type="ECO:0000313" key="2">
    <source>
        <dbReference type="Proteomes" id="UP000009340"/>
    </source>
</evidence>
<protein>
    <submittedName>
        <fullName evidence="1">Uncharacterized protein</fullName>
    </submittedName>
</protein>
<reference evidence="1" key="1">
    <citation type="submission" date="2012-07" db="EMBL/GenBank/DDBJ databases">
        <authorList>
            <person name="Cummings C."/>
        </authorList>
    </citation>
    <scope>NUCLEOTIDE SEQUENCE</scope>
    <source>
        <strain evidence="1">1330</strain>
    </source>
</reference>
<evidence type="ECO:0000313" key="1">
    <source>
        <dbReference type="EMBL" id="CCJ72063.1"/>
    </source>
</evidence>
<proteinExistence type="predicted"/>
<accession>K7ZZ84</accession>
<sequence length="50" mass="5664">MPTPGQKNRTPGADEPASIAALFDTFMTVYIKQNYLKFILLCHIFFISGR</sequence>